<feature type="non-terminal residue" evidence="1">
    <location>
        <position position="280"/>
    </location>
</feature>
<organism evidence="1 2">
    <name type="scientific">Rotaria magnacalcarata</name>
    <dbReference type="NCBI Taxonomy" id="392030"/>
    <lineage>
        <taxon>Eukaryota</taxon>
        <taxon>Metazoa</taxon>
        <taxon>Spiralia</taxon>
        <taxon>Gnathifera</taxon>
        <taxon>Rotifera</taxon>
        <taxon>Eurotatoria</taxon>
        <taxon>Bdelloidea</taxon>
        <taxon>Philodinida</taxon>
        <taxon>Philodinidae</taxon>
        <taxon>Rotaria</taxon>
    </lineage>
</organism>
<dbReference type="AlphaFoldDB" id="A0A8S3IVQ5"/>
<evidence type="ECO:0008006" key="3">
    <source>
        <dbReference type="Google" id="ProtNLM"/>
    </source>
</evidence>
<evidence type="ECO:0000313" key="2">
    <source>
        <dbReference type="Proteomes" id="UP000676336"/>
    </source>
</evidence>
<accession>A0A8S3IVQ5</accession>
<dbReference type="InterPro" id="IPR015919">
    <property type="entry name" value="Cadherin-like_sf"/>
</dbReference>
<dbReference type="Gene3D" id="2.60.40.60">
    <property type="entry name" value="Cadherins"/>
    <property type="match status" value="1"/>
</dbReference>
<dbReference type="GO" id="GO:0005509">
    <property type="term" value="F:calcium ion binding"/>
    <property type="evidence" value="ECO:0007669"/>
    <property type="project" value="InterPro"/>
</dbReference>
<sequence>QIKLQNNTLLNYNIIPAYSPIFSNAFYEFSLNLSNTNNERIFISQLLAQPYDTDHSHLVYRFVNRNKYYHINPDNGIVEYIPSKNYNKTIEQFQIVAYDLIYNQNTTINITIHINRKDTRPIIYYKTISEILPPGSSVFQTNISSHETLEYILKDYNSDFFEINSTNGDVFLRNYLIDKFYAFKIHILPIDQILIVKLSITNYNQYKPNFYNLPSNLSFSLTNKFLTKFSANDYDSENLQYFVLNKDHEKIFSLNQTNGILLLNSTEFNQTTIQLSIGVT</sequence>
<evidence type="ECO:0000313" key="1">
    <source>
        <dbReference type="EMBL" id="CAF5206164.1"/>
    </source>
</evidence>
<proteinExistence type="predicted"/>
<protein>
    <recommendedName>
        <fullName evidence="3">Cadherin domain-containing protein</fullName>
    </recommendedName>
</protein>
<dbReference type="GO" id="GO:0016020">
    <property type="term" value="C:membrane"/>
    <property type="evidence" value="ECO:0007669"/>
    <property type="project" value="InterPro"/>
</dbReference>
<name>A0A8S3IVQ5_9BILA</name>
<feature type="non-terminal residue" evidence="1">
    <location>
        <position position="1"/>
    </location>
</feature>
<reference evidence="1" key="1">
    <citation type="submission" date="2021-02" db="EMBL/GenBank/DDBJ databases">
        <authorList>
            <person name="Nowell W R."/>
        </authorList>
    </citation>
    <scope>NUCLEOTIDE SEQUENCE</scope>
</reference>
<gene>
    <name evidence="1" type="ORF">SMN809_LOCUS76961</name>
</gene>
<dbReference type="SUPFAM" id="SSF49313">
    <property type="entry name" value="Cadherin-like"/>
    <property type="match status" value="1"/>
</dbReference>
<comment type="caution">
    <text evidence="1">The sequence shown here is derived from an EMBL/GenBank/DDBJ whole genome shotgun (WGS) entry which is preliminary data.</text>
</comment>
<dbReference type="Proteomes" id="UP000676336">
    <property type="component" value="Unassembled WGS sequence"/>
</dbReference>
<dbReference type="EMBL" id="CAJOBI010336158">
    <property type="protein sequence ID" value="CAF5206164.1"/>
    <property type="molecule type" value="Genomic_DNA"/>
</dbReference>